<gene>
    <name evidence="1" type="ORF">DLJ59_19780</name>
</gene>
<dbReference type="OrthoDB" id="3874088at2"/>
<organism evidence="1 2">
    <name type="scientific">Micromonospora inaquosa</name>
    <dbReference type="NCBI Taxonomy" id="2203716"/>
    <lineage>
        <taxon>Bacteria</taxon>
        <taxon>Bacillati</taxon>
        <taxon>Actinomycetota</taxon>
        <taxon>Actinomycetes</taxon>
        <taxon>Micromonosporales</taxon>
        <taxon>Micromonosporaceae</taxon>
        <taxon>Micromonospora</taxon>
    </lineage>
</organism>
<dbReference type="Proteomes" id="UP000282312">
    <property type="component" value="Unassembled WGS sequence"/>
</dbReference>
<name>A0A3N9WJ58_9ACTN</name>
<comment type="caution">
    <text evidence="1">The sequence shown here is derived from an EMBL/GenBank/DDBJ whole genome shotgun (WGS) entry which is preliminary data.</text>
</comment>
<evidence type="ECO:0008006" key="3">
    <source>
        <dbReference type="Google" id="ProtNLM"/>
    </source>
</evidence>
<dbReference type="RefSeq" id="WP_158630874.1">
    <property type="nucleotide sequence ID" value="NZ_QGSZ01000232.1"/>
</dbReference>
<dbReference type="EMBL" id="QGSZ01000232">
    <property type="protein sequence ID" value="RQX00945.1"/>
    <property type="molecule type" value="Genomic_DNA"/>
</dbReference>
<evidence type="ECO:0000313" key="2">
    <source>
        <dbReference type="Proteomes" id="UP000282312"/>
    </source>
</evidence>
<dbReference type="AlphaFoldDB" id="A0A3N9WJ58"/>
<reference evidence="1 2" key="1">
    <citation type="submission" date="2018-05" db="EMBL/GenBank/DDBJ databases">
        <title>Micromonospora from Atacama Desert.</title>
        <authorList>
            <person name="Carro L."/>
            <person name="Goodfellow M."/>
            <person name="Klenk H.-P."/>
        </authorList>
    </citation>
    <scope>NUCLEOTIDE SEQUENCE [LARGE SCALE GENOMIC DNA]</scope>
    <source>
        <strain evidence="1 2">LB39</strain>
    </source>
</reference>
<keyword evidence="2" id="KW-1185">Reference proteome</keyword>
<proteinExistence type="predicted"/>
<protein>
    <recommendedName>
        <fullName evidence="3">HTH lysR-type domain-containing protein</fullName>
    </recommendedName>
</protein>
<evidence type="ECO:0000313" key="1">
    <source>
        <dbReference type="EMBL" id="RQX00945.1"/>
    </source>
</evidence>
<accession>A0A3N9WJ58</accession>
<sequence>MPVHGRTHPALPEDIRRAVEGPHHGWLRLRRFQQIVGYPSINVASRAINVSAPTLTAQIAKLVPRHAALNG</sequence>